<evidence type="ECO:0000256" key="9">
    <source>
        <dbReference type="HAMAP-Rule" id="MF_00625"/>
    </source>
</evidence>
<comment type="cofactor">
    <cofactor evidence="9">
        <name>Mg(2+)</name>
        <dbReference type="ChEBI" id="CHEBI:18420"/>
    </cofactor>
    <text evidence="9">Binds 1 Mg(2+) ion per monomer.</text>
</comment>
<dbReference type="GO" id="GO:0005524">
    <property type="term" value="F:ATP binding"/>
    <property type="evidence" value="ECO:0007669"/>
    <property type="project" value="UniProtKB-UniRule"/>
</dbReference>
<keyword evidence="13" id="KW-1185">Reference proteome</keyword>
<feature type="binding site" evidence="9">
    <location>
        <position position="197"/>
    </location>
    <ligand>
        <name>Mg(2+)</name>
        <dbReference type="ChEBI" id="CHEBI:18420"/>
    </ligand>
</feature>
<dbReference type="PANTHER" id="PTHR10256">
    <property type="entry name" value="SELENIDE, WATER DIKINASE"/>
    <property type="match status" value="1"/>
</dbReference>
<dbReference type="FunFam" id="3.90.650.10:FF:000004">
    <property type="entry name" value="Selenide, water dikinase"/>
    <property type="match status" value="1"/>
</dbReference>
<dbReference type="FunFam" id="3.30.1330.10:FF:000003">
    <property type="entry name" value="Selenide, water dikinase"/>
    <property type="match status" value="1"/>
</dbReference>
<evidence type="ECO:0000256" key="7">
    <source>
        <dbReference type="ARBA" id="ARBA00022842"/>
    </source>
</evidence>
<organism evidence="12 13">
    <name type="scientific">Tindallia magadiensis</name>
    <dbReference type="NCBI Taxonomy" id="69895"/>
    <lineage>
        <taxon>Bacteria</taxon>
        <taxon>Bacillati</taxon>
        <taxon>Bacillota</taxon>
        <taxon>Clostridia</taxon>
        <taxon>Peptostreptococcales</taxon>
        <taxon>Tindalliaceae</taxon>
        <taxon>Tindallia</taxon>
    </lineage>
</organism>
<dbReference type="InterPro" id="IPR004536">
    <property type="entry name" value="SPS/SelD"/>
</dbReference>
<comment type="similarity">
    <text evidence="1 9">Belongs to the selenophosphate synthase 1 family. Class I subfamily.</text>
</comment>
<evidence type="ECO:0000313" key="12">
    <source>
        <dbReference type="EMBL" id="SFH46511.1"/>
    </source>
</evidence>
<evidence type="ECO:0000259" key="11">
    <source>
        <dbReference type="Pfam" id="PF02769"/>
    </source>
</evidence>
<feature type="binding site" evidence="9">
    <location>
        <begin position="109"/>
        <end position="111"/>
    </location>
    <ligand>
        <name>ATP</name>
        <dbReference type="ChEBI" id="CHEBI:30616"/>
        <note>ligand shared between dimeric partners</note>
    </ligand>
</feature>
<comment type="caution">
    <text evidence="9">Lacks conserved residue(s) required for the propagation of feature annotation.</text>
</comment>
<accession>A0A1I3AB21</accession>
<keyword evidence="5 9" id="KW-0418">Kinase</keyword>
<evidence type="ECO:0000256" key="6">
    <source>
        <dbReference type="ARBA" id="ARBA00022840"/>
    </source>
</evidence>
<dbReference type="PANTHER" id="PTHR10256:SF0">
    <property type="entry name" value="INACTIVE SELENIDE, WATER DIKINASE-LIKE PROTEIN-RELATED"/>
    <property type="match status" value="1"/>
</dbReference>
<comment type="catalytic activity">
    <reaction evidence="9">
        <text>hydrogenselenide + ATP + H2O = selenophosphate + AMP + phosphate + 2 H(+)</text>
        <dbReference type="Rhea" id="RHEA:18737"/>
        <dbReference type="ChEBI" id="CHEBI:15377"/>
        <dbReference type="ChEBI" id="CHEBI:15378"/>
        <dbReference type="ChEBI" id="CHEBI:16144"/>
        <dbReference type="ChEBI" id="CHEBI:29317"/>
        <dbReference type="ChEBI" id="CHEBI:30616"/>
        <dbReference type="ChEBI" id="CHEBI:43474"/>
        <dbReference type="ChEBI" id="CHEBI:456215"/>
        <dbReference type="EC" id="2.7.9.3"/>
    </reaction>
</comment>
<dbReference type="InterPro" id="IPR036921">
    <property type="entry name" value="PurM-like_N_sf"/>
</dbReference>
<dbReference type="Gene3D" id="3.30.1330.10">
    <property type="entry name" value="PurM-like, N-terminal domain"/>
    <property type="match status" value="1"/>
</dbReference>
<keyword evidence="8 9" id="KW-0711">Selenium</keyword>
<protein>
    <recommendedName>
        <fullName evidence="9">Selenide, water dikinase</fullName>
        <ecNumber evidence="9">2.7.9.3</ecNumber>
    </recommendedName>
    <alternativeName>
        <fullName evidence="9">Selenium donor protein</fullName>
    </alternativeName>
    <alternativeName>
        <fullName evidence="9">Selenophosphate synthase</fullName>
    </alternativeName>
</protein>
<keyword evidence="4 9" id="KW-0547">Nucleotide-binding</keyword>
<dbReference type="GO" id="GO:0016260">
    <property type="term" value="P:selenocysteine biosynthetic process"/>
    <property type="evidence" value="ECO:0007669"/>
    <property type="project" value="InterPro"/>
</dbReference>
<evidence type="ECO:0000256" key="4">
    <source>
        <dbReference type="ARBA" id="ARBA00022741"/>
    </source>
</evidence>
<dbReference type="SUPFAM" id="SSF55326">
    <property type="entry name" value="PurM N-terminal domain-like"/>
    <property type="match status" value="1"/>
</dbReference>
<keyword evidence="2 9" id="KW-0808">Transferase</keyword>
<keyword evidence="7 9" id="KW-0460">Magnesium</keyword>
<evidence type="ECO:0000259" key="10">
    <source>
        <dbReference type="Pfam" id="PF00586"/>
    </source>
</evidence>
<dbReference type="InterPro" id="IPR016188">
    <property type="entry name" value="PurM-like_N"/>
</dbReference>
<feature type="domain" description="PurM-like N-terminal" evidence="10">
    <location>
        <begin position="20"/>
        <end position="127"/>
    </location>
</feature>
<feature type="domain" description="PurM-like C-terminal" evidence="11">
    <location>
        <begin position="139"/>
        <end position="313"/>
    </location>
</feature>
<feature type="binding site" description="in other chain" evidence="9">
    <location>
        <position position="39"/>
    </location>
    <ligand>
        <name>ATP</name>
        <dbReference type="ChEBI" id="CHEBI:30616"/>
        <note>ligand shared between dimeric partners</note>
    </ligand>
</feature>
<dbReference type="InterPro" id="IPR023061">
    <property type="entry name" value="SelD_I"/>
</dbReference>
<keyword evidence="3 9" id="KW-0479">Metal-binding</keyword>
<gene>
    <name evidence="9" type="primary">selD</name>
    <name evidence="12" type="ORF">SAMN05192551_10166</name>
</gene>
<comment type="subunit">
    <text evidence="9">Homodimer.</text>
</comment>
<dbReference type="InterPro" id="IPR010918">
    <property type="entry name" value="PurM-like_C_dom"/>
</dbReference>
<dbReference type="PIRSF" id="PIRSF036407">
    <property type="entry name" value="Selenphspht_syn"/>
    <property type="match status" value="1"/>
</dbReference>
<dbReference type="Pfam" id="PF02769">
    <property type="entry name" value="AIRS_C"/>
    <property type="match status" value="1"/>
</dbReference>
<evidence type="ECO:0000256" key="3">
    <source>
        <dbReference type="ARBA" id="ARBA00022723"/>
    </source>
</evidence>
<feature type="binding site" description="in other chain" evidence="9">
    <location>
        <position position="62"/>
    </location>
    <ligand>
        <name>ATP</name>
        <dbReference type="ChEBI" id="CHEBI:30616"/>
        <note>ligand shared between dimeric partners</note>
    </ligand>
</feature>
<dbReference type="Gene3D" id="3.90.650.10">
    <property type="entry name" value="PurM-like C-terminal domain"/>
    <property type="match status" value="1"/>
</dbReference>
<evidence type="ECO:0000313" key="13">
    <source>
        <dbReference type="Proteomes" id="UP000199287"/>
    </source>
</evidence>
<dbReference type="InterPro" id="IPR036676">
    <property type="entry name" value="PurM-like_C_sf"/>
</dbReference>
<feature type="binding site" description="in other chain" evidence="9">
    <location>
        <begin position="19"/>
        <end position="21"/>
    </location>
    <ligand>
        <name>ATP</name>
        <dbReference type="ChEBI" id="CHEBI:30616"/>
        <note>ligand shared between dimeric partners</note>
    </ligand>
</feature>
<dbReference type="EMBL" id="FOQA01000001">
    <property type="protein sequence ID" value="SFH46511.1"/>
    <property type="molecule type" value="Genomic_DNA"/>
</dbReference>
<dbReference type="Pfam" id="PF00586">
    <property type="entry name" value="AIRS"/>
    <property type="match status" value="1"/>
</dbReference>
<dbReference type="NCBIfam" id="TIGR00476">
    <property type="entry name" value="selD"/>
    <property type="match status" value="1"/>
</dbReference>
<dbReference type="NCBIfam" id="NF002098">
    <property type="entry name" value="PRK00943.1"/>
    <property type="match status" value="1"/>
</dbReference>
<feature type="binding site" evidence="9">
    <location>
        <position position="62"/>
    </location>
    <ligand>
        <name>Mg(2+)</name>
        <dbReference type="ChEBI" id="CHEBI:18420"/>
    </ligand>
</feature>
<dbReference type="GO" id="GO:0004756">
    <property type="term" value="F:selenide, water dikinase activity"/>
    <property type="evidence" value="ECO:0007669"/>
    <property type="project" value="UniProtKB-UniRule"/>
</dbReference>
<dbReference type="GO" id="GO:0000287">
    <property type="term" value="F:magnesium ion binding"/>
    <property type="evidence" value="ECO:0007669"/>
    <property type="project" value="UniProtKB-UniRule"/>
</dbReference>
<dbReference type="SUPFAM" id="SSF56042">
    <property type="entry name" value="PurM C-terminal domain-like"/>
    <property type="match status" value="1"/>
</dbReference>
<reference evidence="13" key="1">
    <citation type="submission" date="2016-10" db="EMBL/GenBank/DDBJ databases">
        <authorList>
            <person name="Varghese N."/>
            <person name="Submissions S."/>
        </authorList>
    </citation>
    <scope>NUCLEOTIDE SEQUENCE [LARGE SCALE GENOMIC DNA]</scope>
    <source>
        <strain evidence="13">Z-7934</strain>
    </source>
</reference>
<evidence type="ECO:0000256" key="1">
    <source>
        <dbReference type="ARBA" id="ARBA00008026"/>
    </source>
</evidence>
<dbReference type="Proteomes" id="UP000199287">
    <property type="component" value="Unassembled WGS sequence"/>
</dbReference>
<dbReference type="AlphaFoldDB" id="A0A1I3AB21"/>
<dbReference type="EC" id="2.7.9.3" evidence="9"/>
<dbReference type="GO" id="GO:0005737">
    <property type="term" value="C:cytoplasm"/>
    <property type="evidence" value="ECO:0007669"/>
    <property type="project" value="TreeGrafter"/>
</dbReference>
<sequence length="320" mass="34608">MIKNLPVQHNADVLVGLETGDDGAVYKLRNDLAIIQTLDFFTPVVDDPYIFGQVAAANSLSDVYAMGGKPILALNILCFPNCLPTEIMEKILKGGADKVIEAGAVLIGGHSVEDNEPKYGLSVTGTVHPDRILTNKGSKPGDYLILTKPLGSGILNTAIKAEMISTEAYNQVIHVMTLLNESGLQAVENVEVNACTDITGFGLIGHAVEMAEGSEITLMINTSEIPYIEEAKEKAEMGLIPGGMYRNRSFFEQKVKKDTTIEEAILDIAYDPQTSGGLLLSVPENEVDKVMDRLAHNHACDYALIGKVVPRSEKPVILER</sequence>
<dbReference type="STRING" id="69895.SAMN05192551_10166"/>
<name>A0A1I3AB21_9FIRM</name>
<evidence type="ECO:0000256" key="5">
    <source>
        <dbReference type="ARBA" id="ARBA00022777"/>
    </source>
</evidence>
<dbReference type="HAMAP" id="MF_00625">
    <property type="entry name" value="SelD"/>
    <property type="match status" value="1"/>
</dbReference>
<keyword evidence="6 9" id="KW-0067">ATP-binding</keyword>
<dbReference type="CDD" id="cd02195">
    <property type="entry name" value="SelD"/>
    <property type="match status" value="1"/>
</dbReference>
<comment type="function">
    <text evidence="9">Synthesizes selenophosphate from selenide and ATP.</text>
</comment>
<feature type="binding site" evidence="9">
    <location>
        <position position="22"/>
    </location>
    <ligand>
        <name>Mg(2+)</name>
        <dbReference type="ChEBI" id="CHEBI:18420"/>
    </ligand>
</feature>
<evidence type="ECO:0000256" key="2">
    <source>
        <dbReference type="ARBA" id="ARBA00022679"/>
    </source>
</evidence>
<proteinExistence type="inferred from homology"/>
<evidence type="ECO:0000256" key="8">
    <source>
        <dbReference type="ARBA" id="ARBA00023266"/>
    </source>
</evidence>